<keyword evidence="6 11" id="KW-0694">RNA-binding</keyword>
<comment type="subcellular location">
    <subcellularLocation>
        <location evidence="1">Nucleus</location>
    </subcellularLocation>
</comment>
<comment type="similarity">
    <text evidence="2">Belongs to the SLT11 family.</text>
</comment>
<dbReference type="InterPro" id="IPR012677">
    <property type="entry name" value="Nucleotide-bd_a/b_plait_sf"/>
</dbReference>
<dbReference type="GO" id="GO:0036002">
    <property type="term" value="F:pre-mRNA binding"/>
    <property type="evidence" value="ECO:0007669"/>
    <property type="project" value="TreeGrafter"/>
</dbReference>
<evidence type="ECO:0000313" key="15">
    <source>
        <dbReference type="EMBL" id="KAJ5101384.1"/>
    </source>
</evidence>
<evidence type="ECO:0000256" key="6">
    <source>
        <dbReference type="ARBA" id="ARBA00022884"/>
    </source>
</evidence>
<dbReference type="GO" id="GO:0071006">
    <property type="term" value="C:U2-type catalytic step 1 spliceosome"/>
    <property type="evidence" value="ECO:0007669"/>
    <property type="project" value="TreeGrafter"/>
</dbReference>
<evidence type="ECO:0000256" key="8">
    <source>
        <dbReference type="ARBA" id="ARBA00023242"/>
    </source>
</evidence>
<feature type="region of interest" description="Disordered" evidence="13">
    <location>
        <begin position="329"/>
        <end position="388"/>
    </location>
</feature>
<keyword evidence="12" id="KW-0175">Coiled coil</keyword>
<dbReference type="InterPro" id="IPR000504">
    <property type="entry name" value="RRM_dom"/>
</dbReference>
<dbReference type="GO" id="GO:0008380">
    <property type="term" value="P:RNA splicing"/>
    <property type="evidence" value="ECO:0007669"/>
    <property type="project" value="UniProtKB-KW"/>
</dbReference>
<evidence type="ECO:0000256" key="7">
    <source>
        <dbReference type="ARBA" id="ARBA00023187"/>
    </source>
</evidence>
<dbReference type="GO" id="GO:0006397">
    <property type="term" value="P:mRNA processing"/>
    <property type="evidence" value="ECO:0007669"/>
    <property type="project" value="UniProtKB-KW"/>
</dbReference>
<organism evidence="15 16">
    <name type="scientific">Penicillium alfredii</name>
    <dbReference type="NCBI Taxonomy" id="1506179"/>
    <lineage>
        <taxon>Eukaryota</taxon>
        <taxon>Fungi</taxon>
        <taxon>Dikarya</taxon>
        <taxon>Ascomycota</taxon>
        <taxon>Pezizomycotina</taxon>
        <taxon>Eurotiomycetes</taxon>
        <taxon>Eurotiomycetidae</taxon>
        <taxon>Eurotiales</taxon>
        <taxon>Aspergillaceae</taxon>
        <taxon>Penicillium</taxon>
    </lineage>
</organism>
<dbReference type="SMART" id="SM00360">
    <property type="entry name" value="RRM"/>
    <property type="match status" value="1"/>
</dbReference>
<accession>A0A9W9KCL4</accession>
<evidence type="ECO:0000256" key="5">
    <source>
        <dbReference type="ARBA" id="ARBA00022728"/>
    </source>
</evidence>
<dbReference type="SUPFAM" id="SSF54928">
    <property type="entry name" value="RNA-binding domain, RBD"/>
    <property type="match status" value="1"/>
</dbReference>
<sequence length="388" mass="42803">MPPQIKHDLNRSGWESTDFPSVCENCLPENPYVQMMKEDHGAECKICTRPFTIFRWKADRTSRQKRSIICLTCARLKNCCQCCMLDLSFGLPIVVRDAALKMVAPGPDSSINREYYAQEHEKEIEEGRGAIEEYEKTDDKARELLRRLANSEPYYRKPRRIEAPPADGEDAGESASQEPRTHSRYGNGPGPIRTSESRVGNRLPGRGGARGGRGGGRGGRPFPGTAQLPPSADDILPPADPNITSLFVTGVEDDLPEHTLRTFFTQFGQLRSLICSHRSHCAFINYVNRADAEAAAKQCQGKAVIQGCPLRVRWGKPKPLDNLDREERLNNAREGRQAAGPVPRGTKSDKRAITAAGEEAGKQDKPQNYTVAPPPGASSVQYASMSGE</sequence>
<dbReference type="OrthoDB" id="10259600at2759"/>
<evidence type="ECO:0000256" key="4">
    <source>
        <dbReference type="ARBA" id="ARBA00022664"/>
    </source>
</evidence>
<dbReference type="GeneID" id="81393356"/>
<dbReference type="InterPro" id="IPR048995">
    <property type="entry name" value="STL11/RBM22-like_N"/>
</dbReference>
<comment type="caution">
    <text evidence="15">The sequence shown here is derived from an EMBL/GenBank/DDBJ whole genome shotgun (WGS) entry which is preliminary data.</text>
</comment>
<protein>
    <recommendedName>
        <fullName evidence="3">Pre-mRNA-splicing factor SLT11</fullName>
    </recommendedName>
    <alternativeName>
        <fullName evidence="10">Pre-mRNA-splicing factor slt11</fullName>
    </alternativeName>
</protein>
<dbReference type="GO" id="GO:0017070">
    <property type="term" value="F:U6 snRNA binding"/>
    <property type="evidence" value="ECO:0007669"/>
    <property type="project" value="TreeGrafter"/>
</dbReference>
<keyword evidence="5" id="KW-0747">Spliceosome</keyword>
<evidence type="ECO:0000256" key="2">
    <source>
        <dbReference type="ARBA" id="ARBA00007781"/>
    </source>
</evidence>
<dbReference type="FunFam" id="3.30.70.330:FF:000396">
    <property type="entry name" value="Putative Pre-mRNA-splicing factor slt11"/>
    <property type="match status" value="1"/>
</dbReference>
<evidence type="ECO:0000256" key="11">
    <source>
        <dbReference type="PROSITE-ProRule" id="PRU00176"/>
    </source>
</evidence>
<dbReference type="CDD" id="cd12265">
    <property type="entry name" value="RRM_SLT11"/>
    <property type="match status" value="1"/>
</dbReference>
<dbReference type="PANTHER" id="PTHR14089">
    <property type="entry name" value="PRE-MRNA-SPLICING FACTOR RBM22"/>
    <property type="match status" value="1"/>
</dbReference>
<evidence type="ECO:0000313" key="16">
    <source>
        <dbReference type="Proteomes" id="UP001141434"/>
    </source>
</evidence>
<feature type="compositionally biased region" description="Gly residues" evidence="13">
    <location>
        <begin position="205"/>
        <end position="221"/>
    </location>
</feature>
<dbReference type="Pfam" id="PF21369">
    <property type="entry name" value="STL11_N"/>
    <property type="match status" value="1"/>
</dbReference>
<keyword evidence="7" id="KW-0508">mRNA splicing</keyword>
<evidence type="ECO:0000256" key="9">
    <source>
        <dbReference type="ARBA" id="ARBA00025609"/>
    </source>
</evidence>
<dbReference type="RefSeq" id="XP_056512215.1">
    <property type="nucleotide sequence ID" value="XM_056654188.1"/>
</dbReference>
<feature type="compositionally biased region" description="Polar residues" evidence="13">
    <location>
        <begin position="378"/>
        <end position="388"/>
    </location>
</feature>
<gene>
    <name evidence="15" type="ORF">NUU61_003606</name>
</gene>
<dbReference type="Gene3D" id="3.30.70.330">
    <property type="match status" value="1"/>
</dbReference>
<dbReference type="Proteomes" id="UP001141434">
    <property type="component" value="Unassembled WGS sequence"/>
</dbReference>
<evidence type="ECO:0000256" key="1">
    <source>
        <dbReference type="ARBA" id="ARBA00004123"/>
    </source>
</evidence>
<dbReference type="PROSITE" id="PS50102">
    <property type="entry name" value="RRM"/>
    <property type="match status" value="1"/>
</dbReference>
<dbReference type="InterPro" id="IPR039171">
    <property type="entry name" value="Cwc2/Slt11"/>
</dbReference>
<dbReference type="Pfam" id="PF00076">
    <property type="entry name" value="RRM_1"/>
    <property type="match status" value="1"/>
</dbReference>
<keyword evidence="4" id="KW-0507">mRNA processing</keyword>
<dbReference type="EMBL" id="JAPMSZ010000005">
    <property type="protein sequence ID" value="KAJ5101384.1"/>
    <property type="molecule type" value="Genomic_DNA"/>
</dbReference>
<evidence type="ECO:0000256" key="10">
    <source>
        <dbReference type="ARBA" id="ARBA00069020"/>
    </source>
</evidence>
<keyword evidence="16" id="KW-1185">Reference proteome</keyword>
<reference evidence="15" key="1">
    <citation type="submission" date="2022-11" db="EMBL/GenBank/DDBJ databases">
        <authorList>
            <person name="Petersen C."/>
        </authorList>
    </citation>
    <scope>NUCLEOTIDE SEQUENCE</scope>
    <source>
        <strain evidence="15">IBT 34128</strain>
    </source>
</reference>
<dbReference type="InterPro" id="IPR035979">
    <property type="entry name" value="RBD_domain_sf"/>
</dbReference>
<reference evidence="15" key="2">
    <citation type="journal article" date="2023" name="IMA Fungus">
        <title>Comparative genomic study of the Penicillium genus elucidates a diverse pangenome and 15 lateral gene transfer events.</title>
        <authorList>
            <person name="Petersen C."/>
            <person name="Sorensen T."/>
            <person name="Nielsen M.R."/>
            <person name="Sondergaard T.E."/>
            <person name="Sorensen J.L."/>
            <person name="Fitzpatrick D.A."/>
            <person name="Frisvad J.C."/>
            <person name="Nielsen K.L."/>
        </authorList>
    </citation>
    <scope>NUCLEOTIDE SEQUENCE</scope>
    <source>
        <strain evidence="15">IBT 34128</strain>
    </source>
</reference>
<dbReference type="InterPro" id="IPR034356">
    <property type="entry name" value="Slt11_RRM"/>
</dbReference>
<evidence type="ECO:0000256" key="12">
    <source>
        <dbReference type="SAM" id="Coils"/>
    </source>
</evidence>
<comment type="function">
    <text evidence="9">Involved in pre-mRNA splicing. Facilitates the cooperative formation of U2/U6 helix II in association with stem II in the spliceosome. Binds to RNA.</text>
</comment>
<dbReference type="PANTHER" id="PTHR14089:SF6">
    <property type="entry name" value="PRE-MRNA-SPLICING FACTOR RBM22"/>
    <property type="match status" value="1"/>
</dbReference>
<dbReference type="GO" id="GO:0000974">
    <property type="term" value="C:Prp19 complex"/>
    <property type="evidence" value="ECO:0007669"/>
    <property type="project" value="TreeGrafter"/>
</dbReference>
<evidence type="ECO:0000256" key="3">
    <source>
        <dbReference type="ARBA" id="ARBA00019060"/>
    </source>
</evidence>
<keyword evidence="8" id="KW-0539">Nucleus</keyword>
<dbReference type="AlphaFoldDB" id="A0A9W9KCL4"/>
<evidence type="ECO:0000256" key="13">
    <source>
        <dbReference type="SAM" id="MobiDB-lite"/>
    </source>
</evidence>
<proteinExistence type="inferred from homology"/>
<evidence type="ECO:0000259" key="14">
    <source>
        <dbReference type="PROSITE" id="PS50102"/>
    </source>
</evidence>
<feature type="domain" description="RRM" evidence="14">
    <location>
        <begin position="244"/>
        <end position="317"/>
    </location>
</feature>
<feature type="region of interest" description="Disordered" evidence="13">
    <location>
        <begin position="155"/>
        <end position="235"/>
    </location>
</feature>
<name>A0A9W9KCL4_9EURO</name>
<dbReference type="GO" id="GO:0071007">
    <property type="term" value="C:U2-type catalytic step 2 spliceosome"/>
    <property type="evidence" value="ECO:0007669"/>
    <property type="project" value="TreeGrafter"/>
</dbReference>
<feature type="coiled-coil region" evidence="12">
    <location>
        <begin position="117"/>
        <end position="151"/>
    </location>
</feature>